<evidence type="ECO:0000313" key="2">
    <source>
        <dbReference type="Proteomes" id="UP000289856"/>
    </source>
</evidence>
<dbReference type="Proteomes" id="UP000289856">
    <property type="component" value="Chromosome"/>
</dbReference>
<dbReference type="KEGG" id="cohn:KCTCHS21_61460"/>
<sequence>MRLNSQTVSIKSKAKIKIGKNNIEIISINNLVKGLHFDFPMNSPCIIIIPKVNP</sequence>
<dbReference type="AlphaFoldDB" id="A0A3T1DF37"/>
<protein>
    <submittedName>
        <fullName evidence="1">Uncharacterized protein</fullName>
    </submittedName>
</protein>
<accession>A0A3T1DF37</accession>
<keyword evidence="2" id="KW-1185">Reference proteome</keyword>
<evidence type="ECO:0000313" key="1">
    <source>
        <dbReference type="EMBL" id="BBI36747.1"/>
    </source>
</evidence>
<name>A0A3T1DF37_9BACL</name>
<reference evidence="1 2" key="1">
    <citation type="submission" date="2019-01" db="EMBL/GenBank/DDBJ databases">
        <title>Complete genome sequence of Cohnella hallensis HS21 isolated from Korean fir (Abies koreana) rhizospheric soil.</title>
        <authorList>
            <person name="Jiang L."/>
            <person name="Kang S.W."/>
            <person name="Kim S."/>
            <person name="Jung J."/>
            <person name="Kim C.Y."/>
            <person name="Kim D.H."/>
            <person name="Kim S.W."/>
            <person name="Lee J."/>
        </authorList>
    </citation>
    <scope>NUCLEOTIDE SEQUENCE [LARGE SCALE GENOMIC DNA]</scope>
    <source>
        <strain evidence="1 2">HS21</strain>
    </source>
</reference>
<gene>
    <name evidence="1" type="ORF">KCTCHS21_61460</name>
</gene>
<organism evidence="1 2">
    <name type="scientific">Cohnella abietis</name>
    <dbReference type="NCBI Taxonomy" id="2507935"/>
    <lineage>
        <taxon>Bacteria</taxon>
        <taxon>Bacillati</taxon>
        <taxon>Bacillota</taxon>
        <taxon>Bacilli</taxon>
        <taxon>Bacillales</taxon>
        <taxon>Paenibacillaceae</taxon>
        <taxon>Cohnella</taxon>
    </lineage>
</organism>
<proteinExistence type="predicted"/>
<dbReference type="EMBL" id="AP019400">
    <property type="protein sequence ID" value="BBI36747.1"/>
    <property type="molecule type" value="Genomic_DNA"/>
</dbReference>